<keyword evidence="2" id="KW-1185">Reference proteome</keyword>
<evidence type="ECO:0000313" key="2">
    <source>
        <dbReference type="Proteomes" id="UP000235388"/>
    </source>
</evidence>
<proteinExistence type="predicted"/>
<name>A0A2N5TPY0_9BASI</name>
<dbReference type="EMBL" id="PGCJ01000480">
    <property type="protein sequence ID" value="PLW27563.1"/>
    <property type="molecule type" value="Genomic_DNA"/>
</dbReference>
<protein>
    <submittedName>
        <fullName evidence="1">Uncharacterized protein</fullName>
    </submittedName>
</protein>
<evidence type="ECO:0000313" key="1">
    <source>
        <dbReference type="EMBL" id="PLW27563.1"/>
    </source>
</evidence>
<dbReference type="Proteomes" id="UP000235388">
    <property type="component" value="Unassembled WGS sequence"/>
</dbReference>
<organism evidence="1 2">
    <name type="scientific">Puccinia coronata f. sp. avenae</name>
    <dbReference type="NCBI Taxonomy" id="200324"/>
    <lineage>
        <taxon>Eukaryota</taxon>
        <taxon>Fungi</taxon>
        <taxon>Dikarya</taxon>
        <taxon>Basidiomycota</taxon>
        <taxon>Pucciniomycotina</taxon>
        <taxon>Pucciniomycetes</taxon>
        <taxon>Pucciniales</taxon>
        <taxon>Pucciniaceae</taxon>
        <taxon>Puccinia</taxon>
    </lineage>
</organism>
<gene>
    <name evidence="1" type="ORF">PCANC_22351</name>
</gene>
<comment type="caution">
    <text evidence="1">The sequence shown here is derived from an EMBL/GenBank/DDBJ whole genome shotgun (WGS) entry which is preliminary data.</text>
</comment>
<sequence>MADDCVRPTRPSILLMDDFIGLDLYDNSWLYLAWLATITVVRSQNLIVRALTWFYHRSQDSPASRT</sequence>
<accession>A0A2N5TPY0</accession>
<dbReference type="AlphaFoldDB" id="A0A2N5TPY0"/>
<reference evidence="1 2" key="1">
    <citation type="submission" date="2017-11" db="EMBL/GenBank/DDBJ databases">
        <title>De novo assembly and phasing of dikaryotic genomes from two isolates of Puccinia coronata f. sp. avenae, the causal agent of oat crown rust.</title>
        <authorList>
            <person name="Miller M.E."/>
            <person name="Zhang Y."/>
            <person name="Omidvar V."/>
            <person name="Sperschneider J."/>
            <person name="Schwessinger B."/>
            <person name="Raley C."/>
            <person name="Palmer J.M."/>
            <person name="Garnica D."/>
            <person name="Upadhyaya N."/>
            <person name="Rathjen J."/>
            <person name="Taylor J.M."/>
            <person name="Park R.F."/>
            <person name="Dodds P.N."/>
            <person name="Hirsch C.D."/>
            <person name="Kianian S.F."/>
            <person name="Figueroa M."/>
        </authorList>
    </citation>
    <scope>NUCLEOTIDE SEQUENCE [LARGE SCALE GENOMIC DNA]</scope>
    <source>
        <strain evidence="1">12NC29</strain>
    </source>
</reference>